<sequence length="379" mass="44025">LTLILLIQHWPNFYSDYPLCLWIISTAFFEHIFGYAQRIIKDFTVLDFLSMNEKFLKNIMIEMKGDLIRPDNNDGYNIKLSTAKENLPKNLIEFPSIFGIDSMMEKTSNAMKIILCSLGILINKEKFSALIQKSLHSLKKRNNRNILLEETIDSDNKFDMISGDSELTLNEIDNECDVSKLLTQHQQRLLSRSKLTEDFDFSNDNLDKMASGNTQITSELQDRLSNSMQQIRTKGRITRWKTACKKVFDSTKINPQSFKFKKGDFYYYCENNYSIVIAEIITVFEKRGSSYVHIDLLTGLNEGKIHARLYNVKSDSACEFTPIINQNRTQFICEFSSFRFVAHLGSVSEEYHRASHWLGKMIKLGDLQYATYFHFVEKS</sequence>
<gene>
    <name evidence="1" type="ORF">FWILDA_LOCUS16306</name>
</gene>
<feature type="non-terminal residue" evidence="1">
    <location>
        <position position="1"/>
    </location>
</feature>
<dbReference type="EMBL" id="CAMKVN010010196">
    <property type="protein sequence ID" value="CAI2193897.1"/>
    <property type="molecule type" value="Genomic_DNA"/>
</dbReference>
<feature type="non-terminal residue" evidence="1">
    <location>
        <position position="379"/>
    </location>
</feature>
<dbReference type="OrthoDB" id="2384401at2759"/>
<reference evidence="1" key="1">
    <citation type="submission" date="2022-08" db="EMBL/GenBank/DDBJ databases">
        <authorList>
            <person name="Kallberg Y."/>
            <person name="Tangrot J."/>
            <person name="Rosling A."/>
        </authorList>
    </citation>
    <scope>NUCLEOTIDE SEQUENCE</scope>
    <source>
        <strain evidence="1">Wild A</strain>
    </source>
</reference>
<proteinExistence type="predicted"/>
<comment type="caution">
    <text evidence="1">The sequence shown here is derived from an EMBL/GenBank/DDBJ whole genome shotgun (WGS) entry which is preliminary data.</text>
</comment>
<keyword evidence="2" id="KW-1185">Reference proteome</keyword>
<accession>A0A9W4T638</accession>
<evidence type="ECO:0000313" key="2">
    <source>
        <dbReference type="Proteomes" id="UP001153678"/>
    </source>
</evidence>
<protein>
    <submittedName>
        <fullName evidence="1">3109_t:CDS:1</fullName>
    </submittedName>
</protein>
<name>A0A9W4T638_9GLOM</name>
<organism evidence="1 2">
    <name type="scientific">Funneliformis geosporum</name>
    <dbReference type="NCBI Taxonomy" id="1117311"/>
    <lineage>
        <taxon>Eukaryota</taxon>
        <taxon>Fungi</taxon>
        <taxon>Fungi incertae sedis</taxon>
        <taxon>Mucoromycota</taxon>
        <taxon>Glomeromycotina</taxon>
        <taxon>Glomeromycetes</taxon>
        <taxon>Glomerales</taxon>
        <taxon>Glomeraceae</taxon>
        <taxon>Funneliformis</taxon>
    </lineage>
</organism>
<evidence type="ECO:0000313" key="1">
    <source>
        <dbReference type="EMBL" id="CAI2193897.1"/>
    </source>
</evidence>
<dbReference type="Proteomes" id="UP001153678">
    <property type="component" value="Unassembled WGS sequence"/>
</dbReference>
<dbReference type="AlphaFoldDB" id="A0A9W4T638"/>